<accession>A0ABQ7ZYN2</accession>
<reference evidence="1 2" key="1">
    <citation type="submission" date="2021-05" db="EMBL/GenBank/DDBJ databases">
        <title>Genome Assembly of Synthetic Allotetraploid Brassica napus Reveals Homoeologous Exchanges between Subgenomes.</title>
        <authorList>
            <person name="Davis J.T."/>
        </authorList>
    </citation>
    <scope>NUCLEOTIDE SEQUENCE [LARGE SCALE GENOMIC DNA]</scope>
    <source>
        <strain evidence="2">cv. Da-Ae</strain>
        <tissue evidence="1">Seedling</tissue>
    </source>
</reference>
<protein>
    <submittedName>
        <fullName evidence="1">Uncharacterized protein</fullName>
    </submittedName>
</protein>
<dbReference type="EMBL" id="JAGKQM010000014">
    <property type="protein sequence ID" value="KAH0885318.1"/>
    <property type="molecule type" value="Genomic_DNA"/>
</dbReference>
<keyword evidence="2" id="KW-1185">Reference proteome</keyword>
<feature type="non-terminal residue" evidence="1">
    <location>
        <position position="1"/>
    </location>
</feature>
<proteinExistence type="predicted"/>
<name>A0ABQ7ZYN2_BRANA</name>
<dbReference type="Proteomes" id="UP000824890">
    <property type="component" value="Unassembled WGS sequence"/>
</dbReference>
<gene>
    <name evidence="1" type="ORF">HID58_061414</name>
</gene>
<evidence type="ECO:0000313" key="2">
    <source>
        <dbReference type="Proteomes" id="UP000824890"/>
    </source>
</evidence>
<organism evidence="1 2">
    <name type="scientific">Brassica napus</name>
    <name type="common">Rape</name>
    <dbReference type="NCBI Taxonomy" id="3708"/>
    <lineage>
        <taxon>Eukaryota</taxon>
        <taxon>Viridiplantae</taxon>
        <taxon>Streptophyta</taxon>
        <taxon>Embryophyta</taxon>
        <taxon>Tracheophyta</taxon>
        <taxon>Spermatophyta</taxon>
        <taxon>Magnoliopsida</taxon>
        <taxon>eudicotyledons</taxon>
        <taxon>Gunneridae</taxon>
        <taxon>Pentapetalae</taxon>
        <taxon>rosids</taxon>
        <taxon>malvids</taxon>
        <taxon>Brassicales</taxon>
        <taxon>Brassicaceae</taxon>
        <taxon>Brassiceae</taxon>
        <taxon>Brassica</taxon>
    </lineage>
</organism>
<evidence type="ECO:0000313" key="1">
    <source>
        <dbReference type="EMBL" id="KAH0885318.1"/>
    </source>
</evidence>
<sequence length="89" mass="10018">GSKKGKSRFGLLISVFFLLRARRRRKNRHRFAVDVHAQILILSFIPITPHQSVLSLIAQIEILSVHVKRRNPLCACPLGDSPNRNPLGA</sequence>
<comment type="caution">
    <text evidence="1">The sequence shown here is derived from an EMBL/GenBank/DDBJ whole genome shotgun (WGS) entry which is preliminary data.</text>
</comment>